<dbReference type="SUPFAM" id="SSF56784">
    <property type="entry name" value="HAD-like"/>
    <property type="match status" value="1"/>
</dbReference>
<reference evidence="1" key="1">
    <citation type="journal article" date="2014" name="Front. Microbiol.">
        <title>High frequency of phylogenetically diverse reductive dehalogenase-homologous genes in deep subseafloor sedimentary metagenomes.</title>
        <authorList>
            <person name="Kawai M."/>
            <person name="Futagami T."/>
            <person name="Toyoda A."/>
            <person name="Takaki Y."/>
            <person name="Nishi S."/>
            <person name="Hori S."/>
            <person name="Arai W."/>
            <person name="Tsubouchi T."/>
            <person name="Morono Y."/>
            <person name="Uchiyama I."/>
            <person name="Ito T."/>
            <person name="Fujiyama A."/>
            <person name="Inagaki F."/>
            <person name="Takami H."/>
        </authorList>
    </citation>
    <scope>NUCLEOTIDE SEQUENCE</scope>
    <source>
        <strain evidence="1">Expedition CK06-06</strain>
    </source>
</reference>
<accession>X1B9U0</accession>
<comment type="caution">
    <text evidence="1">The sequence shown here is derived from an EMBL/GenBank/DDBJ whole genome shotgun (WGS) entry which is preliminary data.</text>
</comment>
<dbReference type="PANTHER" id="PTHR19288:SF46">
    <property type="entry name" value="HALOACID DEHALOGENASE-LIKE HYDROLASE DOMAIN-CONTAINING PROTEIN 2"/>
    <property type="match status" value="1"/>
</dbReference>
<dbReference type="Gene3D" id="3.40.50.1000">
    <property type="entry name" value="HAD superfamily/HAD-like"/>
    <property type="match status" value="1"/>
</dbReference>
<proteinExistence type="predicted"/>
<dbReference type="Pfam" id="PF13242">
    <property type="entry name" value="Hydrolase_like"/>
    <property type="match status" value="1"/>
</dbReference>
<dbReference type="AlphaFoldDB" id="X1B9U0"/>
<dbReference type="GO" id="GO:0016791">
    <property type="term" value="F:phosphatase activity"/>
    <property type="evidence" value="ECO:0007669"/>
    <property type="project" value="TreeGrafter"/>
</dbReference>
<dbReference type="InterPro" id="IPR023214">
    <property type="entry name" value="HAD_sf"/>
</dbReference>
<name>X1B9U0_9ZZZZ</name>
<organism evidence="1">
    <name type="scientific">marine sediment metagenome</name>
    <dbReference type="NCBI Taxonomy" id="412755"/>
    <lineage>
        <taxon>unclassified sequences</taxon>
        <taxon>metagenomes</taxon>
        <taxon>ecological metagenomes</taxon>
    </lineage>
</organism>
<evidence type="ECO:0000313" key="1">
    <source>
        <dbReference type="EMBL" id="GAG68746.1"/>
    </source>
</evidence>
<dbReference type="GO" id="GO:0005737">
    <property type="term" value="C:cytoplasm"/>
    <property type="evidence" value="ECO:0007669"/>
    <property type="project" value="TreeGrafter"/>
</dbReference>
<protein>
    <submittedName>
        <fullName evidence="1">Uncharacterized protein</fullName>
    </submittedName>
</protein>
<sequence length="69" mass="7589">MEIAISKFNGNKEQTLIIGDRLETDILAGKIAGISTALVLTGVVSREEVSKSEIKPDWILDGIWSFLKE</sequence>
<dbReference type="PANTHER" id="PTHR19288">
    <property type="entry name" value="4-NITROPHENYLPHOSPHATASE-RELATED"/>
    <property type="match status" value="1"/>
</dbReference>
<gene>
    <name evidence="1" type="ORF">S01H4_08318</name>
</gene>
<dbReference type="EMBL" id="BART01002838">
    <property type="protein sequence ID" value="GAG68746.1"/>
    <property type="molecule type" value="Genomic_DNA"/>
</dbReference>
<dbReference type="InterPro" id="IPR036412">
    <property type="entry name" value="HAD-like_sf"/>
</dbReference>